<proteinExistence type="predicted"/>
<organism evidence="3 4">
    <name type="scientific">Metallosphaera hakonensis JCM 8857 = DSM 7519</name>
    <dbReference type="NCBI Taxonomy" id="1293036"/>
    <lineage>
        <taxon>Archaea</taxon>
        <taxon>Thermoproteota</taxon>
        <taxon>Thermoprotei</taxon>
        <taxon>Sulfolobales</taxon>
        <taxon>Sulfolobaceae</taxon>
        <taxon>Metallosphaera</taxon>
    </lineage>
</organism>
<evidence type="ECO:0000256" key="1">
    <source>
        <dbReference type="PROSITE-ProRule" id="PRU00325"/>
    </source>
</evidence>
<sequence>MKALDKNVILDRFGHSTFDKGREYYEENRVLTAFINGDVLKGKVLGTEVYHTSVSLSDLSNECSCPLGGECKHVVALLLFYLNNKDEVTDLAELKSKLTKKSKDDLIDIIIKAMEGEEILPLIGQDEKDVKIGSFIKVFERGNVDEKTVKNMANTIKKSKNNISKEDLFRLLEKIVLECEHFGCFYDDYRDDYYDAPIFEAIGEALAEKDLSHEDIERLGKIIREDQHQLTEPLIDALLDRAKQDKEFFRSIKKILPAGYIVYFLIENKMYDEAKEILKERDLNPSMRIDLLKLVDPEEALKVAEENKKYTSIIQHYIETKDYDKAKAYIRRAIDENLKDQVQEIALTYKNLISQDRELSNKIVKYLLKEGSLWSAYSFYGNIDEDLKDLFVEKVLEPSFGIYRQEFLDVICERKPEILKDILLEIVEVKIAAGAKAYDGVVQLLEKVKKCMNKEDFNKILDQLEREHYTKYKLIGKISTLRQ</sequence>
<dbReference type="KEGG" id="mhk:DFR87_01045"/>
<keyword evidence="1" id="KW-0863">Zinc-finger</keyword>
<reference evidence="3 4" key="1">
    <citation type="submission" date="2018-05" db="EMBL/GenBank/DDBJ databases">
        <title>Complete Genome Sequences of Extremely Thermoacidophilic, Metal-Mobilizing Type-Strain Members of the Archaeal Family Sulfolobaceae: Acidianus brierleyi DSM-1651T, Acidianus sulfidivorans DSM-18786T, Metallosphaera hakonensis DSM-7519T, and Metallosphaera prunae DSM-10039T.</title>
        <authorList>
            <person name="Counts J.A."/>
            <person name="Kelly R.M."/>
        </authorList>
    </citation>
    <scope>NUCLEOTIDE SEQUENCE [LARGE SCALE GENOMIC DNA]</scope>
    <source>
        <strain evidence="3 4">HO1-1</strain>
    </source>
</reference>
<keyword evidence="1" id="KW-0862">Zinc</keyword>
<reference evidence="4" key="2">
    <citation type="submission" date="2020-03" db="EMBL/GenBank/DDBJ databases">
        <title>Complete Genome Sequences of Extremely Thermoacidophilic, Metal-Mobilizing Type-Strain Members of the Archaeal Family Sulfolobaceae: Acidianus brierleyi DSM-1651T, Acidianus sulfidivorans DSM-18786T, Metallosphaera hakonensis DSM-7519T, and Metallosphaera prunae DSM-10039T.</title>
        <authorList>
            <person name="Counts J.A."/>
            <person name="Kelly R.M."/>
        </authorList>
    </citation>
    <scope>NUCLEOTIDE SEQUENCE [LARGE SCALE GENOMIC DNA]</scope>
    <source>
        <strain evidence="4">HO1-1</strain>
    </source>
</reference>
<reference evidence="4" key="3">
    <citation type="submission" date="2020-03" db="EMBL/GenBank/DDBJ databases">
        <title>Sequencing and Assembly of Multiple Reported Metal-Biooxidizing Members of the Extremely Thermoacidophilic Archaeal Family Sulfolobaceae.</title>
        <authorList>
            <person name="Counts J.A."/>
            <person name="Kelly R.M."/>
        </authorList>
    </citation>
    <scope>NUCLEOTIDE SEQUENCE [LARGE SCALE GENOMIC DNA]</scope>
    <source>
        <strain evidence="4">HO1-1</strain>
    </source>
</reference>
<dbReference type="AlphaFoldDB" id="A0A2U9IRB8"/>
<keyword evidence="4" id="KW-1185">Reference proteome</keyword>
<evidence type="ECO:0000313" key="3">
    <source>
        <dbReference type="EMBL" id="AWR98524.1"/>
    </source>
</evidence>
<dbReference type="EMBL" id="CP029287">
    <property type="protein sequence ID" value="AWR98524.1"/>
    <property type="molecule type" value="Genomic_DNA"/>
</dbReference>
<dbReference type="Proteomes" id="UP000247586">
    <property type="component" value="Chromosome"/>
</dbReference>
<dbReference type="GO" id="GO:0008270">
    <property type="term" value="F:zinc ion binding"/>
    <property type="evidence" value="ECO:0007669"/>
    <property type="project" value="UniProtKB-KW"/>
</dbReference>
<gene>
    <name evidence="3" type="ORF">DFR87_01045</name>
</gene>
<protein>
    <recommendedName>
        <fullName evidence="2">SWIM-type domain-containing protein</fullName>
    </recommendedName>
</protein>
<keyword evidence="1" id="KW-0479">Metal-binding</keyword>
<dbReference type="RefSeq" id="WP_110368726.1">
    <property type="nucleotide sequence ID" value="NZ_CP029287.2"/>
</dbReference>
<dbReference type="InterPro" id="IPR007527">
    <property type="entry name" value="Znf_SWIM"/>
</dbReference>
<dbReference type="GeneID" id="36833885"/>
<evidence type="ECO:0000313" key="4">
    <source>
        <dbReference type="Proteomes" id="UP000247586"/>
    </source>
</evidence>
<dbReference type="OrthoDB" id="41163at2157"/>
<accession>A0A2U9IRB8</accession>
<evidence type="ECO:0000259" key="2">
    <source>
        <dbReference type="PROSITE" id="PS50966"/>
    </source>
</evidence>
<feature type="domain" description="SWIM-type" evidence="2">
    <location>
        <begin position="50"/>
        <end position="82"/>
    </location>
</feature>
<name>A0A2U9IRB8_9CREN</name>
<dbReference type="Pfam" id="PF04434">
    <property type="entry name" value="SWIM"/>
    <property type="match status" value="1"/>
</dbReference>
<dbReference type="PROSITE" id="PS50966">
    <property type="entry name" value="ZF_SWIM"/>
    <property type="match status" value="1"/>
</dbReference>